<protein>
    <submittedName>
        <fullName evidence="1">Putative E3 ubiquitin-protein ligase HERC2</fullName>
    </submittedName>
</protein>
<dbReference type="SUPFAM" id="SSF50985">
    <property type="entry name" value="RCC1/BLIP-II"/>
    <property type="match status" value="1"/>
</dbReference>
<dbReference type="AlphaFoldDB" id="A0A226DTG2"/>
<gene>
    <name evidence="1" type="ORF">Fcan01_17313</name>
</gene>
<evidence type="ECO:0000313" key="1">
    <source>
        <dbReference type="EMBL" id="OXA47987.1"/>
    </source>
</evidence>
<comment type="caution">
    <text evidence="1">The sequence shown here is derived from an EMBL/GenBank/DDBJ whole genome shotgun (WGS) entry which is preliminary data.</text>
</comment>
<accession>A0A226DTG2</accession>
<keyword evidence="2" id="KW-1185">Reference proteome</keyword>
<dbReference type="Gene3D" id="2.130.10.30">
    <property type="entry name" value="Regulator of chromosome condensation 1/beta-lactamase-inhibitor protein II"/>
    <property type="match status" value="1"/>
</dbReference>
<dbReference type="EMBL" id="LNIX01000012">
    <property type="protein sequence ID" value="OXA47987.1"/>
    <property type="molecule type" value="Genomic_DNA"/>
</dbReference>
<dbReference type="Proteomes" id="UP000198287">
    <property type="component" value="Unassembled WGS sequence"/>
</dbReference>
<reference evidence="1 2" key="1">
    <citation type="submission" date="2015-12" db="EMBL/GenBank/DDBJ databases">
        <title>The genome of Folsomia candida.</title>
        <authorList>
            <person name="Faddeeva A."/>
            <person name="Derks M.F."/>
            <person name="Anvar Y."/>
            <person name="Smit S."/>
            <person name="Van Straalen N."/>
            <person name="Roelofs D."/>
        </authorList>
    </citation>
    <scope>NUCLEOTIDE SEQUENCE [LARGE SCALE GENOMIC DNA]</scope>
    <source>
        <strain evidence="1 2">VU population</strain>
        <tissue evidence="1">Whole body</tissue>
    </source>
</reference>
<dbReference type="InterPro" id="IPR009091">
    <property type="entry name" value="RCC1/BLIP-II"/>
</dbReference>
<name>A0A226DTG2_FOLCA</name>
<evidence type="ECO:0000313" key="2">
    <source>
        <dbReference type="Proteomes" id="UP000198287"/>
    </source>
</evidence>
<organism evidence="1 2">
    <name type="scientific">Folsomia candida</name>
    <name type="common">Springtail</name>
    <dbReference type="NCBI Taxonomy" id="158441"/>
    <lineage>
        <taxon>Eukaryota</taxon>
        <taxon>Metazoa</taxon>
        <taxon>Ecdysozoa</taxon>
        <taxon>Arthropoda</taxon>
        <taxon>Hexapoda</taxon>
        <taxon>Collembola</taxon>
        <taxon>Entomobryomorpha</taxon>
        <taxon>Isotomoidea</taxon>
        <taxon>Isotomidae</taxon>
        <taxon>Proisotominae</taxon>
        <taxon>Folsomia</taxon>
    </lineage>
</organism>
<proteinExistence type="predicted"/>
<sequence length="221" mass="24333">MNNRSPVIIPRKRLNLWSIFRDVGPEVENILSSAKLAHVGEGKGFVVTLEDDTYSYISDVNNGEVNVTRIPELSQFFVGSIFLALTDDGALYSWINDHPMRYGVLKCDEDVKNLGRIQPGTLDWSQPDLTTLLATPHLVGGALTEKKVQTVALSFRGRVMALTTGGEVYQWGERGPHGSPEPVLIAQQHFHRQAVISIACTDHISVAINFSGEVCTYGVLL</sequence>